<evidence type="ECO:0000259" key="3">
    <source>
        <dbReference type="PROSITE" id="PS50943"/>
    </source>
</evidence>
<dbReference type="InterPro" id="IPR010359">
    <property type="entry name" value="IrrE_HExxH"/>
</dbReference>
<dbReference type="PANTHER" id="PTHR36924">
    <property type="entry name" value="ANTITOXIN HIGA-1"/>
    <property type="match status" value="1"/>
</dbReference>
<evidence type="ECO:0000313" key="4">
    <source>
        <dbReference type="EMBL" id="NYT28247.1"/>
    </source>
</evidence>
<accession>A0A853F4E3</accession>
<dbReference type="AlphaFoldDB" id="A0A853F4E3"/>
<dbReference type="SMART" id="SM00530">
    <property type="entry name" value="HTH_XRE"/>
    <property type="match status" value="1"/>
</dbReference>
<feature type="domain" description="HTH cro/C1-type" evidence="3">
    <location>
        <begin position="30"/>
        <end position="76"/>
    </location>
</feature>
<dbReference type="Proteomes" id="UP000568751">
    <property type="component" value="Unassembled WGS sequence"/>
</dbReference>
<dbReference type="InterPro" id="IPR010982">
    <property type="entry name" value="Lambda_DNA-bd_dom_sf"/>
</dbReference>
<organism evidence="4 5">
    <name type="scientific">Candidatus Thiodubiliella endoseptemdiera</name>
    <dbReference type="NCBI Taxonomy" id="2738886"/>
    <lineage>
        <taxon>Bacteria</taxon>
        <taxon>Pseudomonadati</taxon>
        <taxon>Pseudomonadota</taxon>
        <taxon>Gammaproteobacteria</taxon>
        <taxon>Candidatus Pseudothioglobaceae</taxon>
        <taxon>Candidatus Thiodubiliella</taxon>
    </lineage>
</organism>
<sequence>MSKNLYSFNPDWMHEVIPGDSIVERMGDIGLSKTNLATNTGYSAKHIHKIINGTATINEITALRLEKVLGISANFWLNLEGDYRIALEKEKESIVLTHSISWLKELPLKDMIKFNWINKFSDQVSQVTECLKFYGVASIDAFRKMQNNNYQVVFKSSDKFNKSDIAIQTWVRQGERLGHQIDCNSFNKKKLKETLGDFRVLTLSKDPDDFRPKLIKLCAACGIAVVFVPTPKQCPMSGATKWLTRDKALLLLSLRHKTNDHLWFAFFHEIAHILKHTKQLFLEGGKGFEINETLEEEANNFAADILIPQKYDLSSLKTKKDVVSFAKEIGTASGIVVGRMQHRKIIPWSRFNELKIKYQWENNEQG</sequence>
<dbReference type="PROSITE" id="PS50943">
    <property type="entry name" value="HTH_CROC1"/>
    <property type="match status" value="1"/>
</dbReference>
<gene>
    <name evidence="4" type="ORF">H0A76_10415</name>
</gene>
<name>A0A853F4E3_9GAMM</name>
<evidence type="ECO:0000313" key="5">
    <source>
        <dbReference type="Proteomes" id="UP000568751"/>
    </source>
</evidence>
<dbReference type="Pfam" id="PF01381">
    <property type="entry name" value="HTH_3"/>
    <property type="match status" value="1"/>
</dbReference>
<dbReference type="GO" id="GO:0003677">
    <property type="term" value="F:DNA binding"/>
    <property type="evidence" value="ECO:0007669"/>
    <property type="project" value="UniProtKB-KW"/>
</dbReference>
<dbReference type="NCBIfam" id="TIGR02607">
    <property type="entry name" value="antidote_HigA"/>
    <property type="match status" value="1"/>
</dbReference>
<dbReference type="Pfam" id="PF06114">
    <property type="entry name" value="Peptidase_M78"/>
    <property type="match status" value="1"/>
</dbReference>
<comment type="similarity">
    <text evidence="1">Belongs to the short-chain fatty acyl-CoA assimilation regulator (ScfR) family.</text>
</comment>
<dbReference type="CDD" id="cd00093">
    <property type="entry name" value="HTH_XRE"/>
    <property type="match status" value="1"/>
</dbReference>
<dbReference type="InterPro" id="IPR013430">
    <property type="entry name" value="Toxin_antidote_HigA"/>
</dbReference>
<dbReference type="EMBL" id="JACCHT010000002">
    <property type="protein sequence ID" value="NYT28247.1"/>
    <property type="molecule type" value="Genomic_DNA"/>
</dbReference>
<dbReference type="InterPro" id="IPR001387">
    <property type="entry name" value="Cro/C1-type_HTH"/>
</dbReference>
<dbReference type="Gene3D" id="1.10.10.2910">
    <property type="match status" value="1"/>
</dbReference>
<evidence type="ECO:0000256" key="1">
    <source>
        <dbReference type="ARBA" id="ARBA00007227"/>
    </source>
</evidence>
<proteinExistence type="inferred from homology"/>
<comment type="caution">
    <text evidence="4">The sequence shown here is derived from an EMBL/GenBank/DDBJ whole genome shotgun (WGS) entry which is preliminary data.</text>
</comment>
<dbReference type="SUPFAM" id="SSF47413">
    <property type="entry name" value="lambda repressor-like DNA-binding domains"/>
    <property type="match status" value="1"/>
</dbReference>
<keyword evidence="2" id="KW-0238">DNA-binding</keyword>
<dbReference type="PANTHER" id="PTHR36924:SF1">
    <property type="entry name" value="ANTITOXIN HIGA-1"/>
    <property type="match status" value="1"/>
</dbReference>
<dbReference type="Gene3D" id="1.10.260.40">
    <property type="entry name" value="lambda repressor-like DNA-binding domains"/>
    <property type="match status" value="1"/>
</dbReference>
<protein>
    <submittedName>
        <fullName evidence="4">HigA family addiction module antidote protein</fullName>
    </submittedName>
</protein>
<reference evidence="4 5" key="1">
    <citation type="submission" date="2020-05" db="EMBL/GenBank/DDBJ databases">
        <title>Horizontal transmission and recombination maintain forever young bacterial symbiont genomes.</title>
        <authorList>
            <person name="Russell S.L."/>
            <person name="Pepper-Tunick E."/>
            <person name="Svedberg J."/>
            <person name="Byrne A."/>
            <person name="Ruelas Castillo J."/>
            <person name="Vollmers C."/>
            <person name="Beinart R.A."/>
            <person name="Corbett-Detig R."/>
        </authorList>
    </citation>
    <scope>NUCLEOTIDE SEQUENCE [LARGE SCALE GENOMIC DNA]</scope>
    <source>
        <strain evidence="4">455</strain>
    </source>
</reference>
<evidence type="ECO:0000256" key="2">
    <source>
        <dbReference type="ARBA" id="ARBA00023125"/>
    </source>
</evidence>